<evidence type="ECO:0000313" key="2">
    <source>
        <dbReference type="Proteomes" id="UP000005239"/>
    </source>
</evidence>
<dbReference type="AlphaFoldDB" id="A0A2A6BQQ3"/>
<reference evidence="2" key="1">
    <citation type="journal article" date="2008" name="Nat. Genet.">
        <title>The Pristionchus pacificus genome provides a unique perspective on nematode lifestyle and parasitism.</title>
        <authorList>
            <person name="Dieterich C."/>
            <person name="Clifton S.W."/>
            <person name="Schuster L.N."/>
            <person name="Chinwalla A."/>
            <person name="Delehaunty K."/>
            <person name="Dinkelacker I."/>
            <person name="Fulton L."/>
            <person name="Fulton R."/>
            <person name="Godfrey J."/>
            <person name="Minx P."/>
            <person name="Mitreva M."/>
            <person name="Roeseler W."/>
            <person name="Tian H."/>
            <person name="Witte H."/>
            <person name="Yang S.P."/>
            <person name="Wilson R.K."/>
            <person name="Sommer R.J."/>
        </authorList>
    </citation>
    <scope>NUCLEOTIDE SEQUENCE [LARGE SCALE GENOMIC DNA]</scope>
    <source>
        <strain evidence="2">PS312</strain>
    </source>
</reference>
<name>A0A2A6BQQ3_PRIPA</name>
<accession>A0A8R1U2Y7</accession>
<keyword evidence="2" id="KW-1185">Reference proteome</keyword>
<accession>A0A2A6BQQ3</accession>
<gene>
    <name evidence="1" type="primary">WBGene00091845</name>
</gene>
<proteinExistence type="predicted"/>
<organism evidence="1 2">
    <name type="scientific">Pristionchus pacificus</name>
    <name type="common">Parasitic nematode worm</name>
    <dbReference type="NCBI Taxonomy" id="54126"/>
    <lineage>
        <taxon>Eukaryota</taxon>
        <taxon>Metazoa</taxon>
        <taxon>Ecdysozoa</taxon>
        <taxon>Nematoda</taxon>
        <taxon>Chromadorea</taxon>
        <taxon>Rhabditida</taxon>
        <taxon>Rhabditina</taxon>
        <taxon>Diplogasteromorpha</taxon>
        <taxon>Diplogasteroidea</taxon>
        <taxon>Neodiplogasteridae</taxon>
        <taxon>Pristionchus</taxon>
    </lineage>
</organism>
<dbReference type="EnsemblMetazoa" id="PPA02291.1">
    <property type="protein sequence ID" value="PPA02291.1"/>
    <property type="gene ID" value="WBGene00091845"/>
</dbReference>
<sequence>MRKVRTEGKEDPGKDEGMRSREEKAKIWDDDDGGCITYLMAPESDDVILPVPSAENRNKYERGQYHYIPAVMGIGSGIAFYFGTGGGRRGALFGAVIGSCVWSALVWCSRGGGGGGNNGNAANNQLWYVSFYIKPHCNASEYTFNIHV</sequence>
<evidence type="ECO:0000313" key="1">
    <source>
        <dbReference type="EnsemblMetazoa" id="PPA02291.1"/>
    </source>
</evidence>
<protein>
    <submittedName>
        <fullName evidence="1">Uncharacterized protein</fullName>
    </submittedName>
</protein>
<dbReference type="Proteomes" id="UP000005239">
    <property type="component" value="Unassembled WGS sequence"/>
</dbReference>
<reference evidence="1" key="2">
    <citation type="submission" date="2022-06" db="UniProtKB">
        <authorList>
            <consortium name="EnsemblMetazoa"/>
        </authorList>
    </citation>
    <scope>IDENTIFICATION</scope>
    <source>
        <strain evidence="1">PS312</strain>
    </source>
</reference>